<keyword evidence="2" id="KW-0812">Transmembrane</keyword>
<evidence type="ECO:0000256" key="2">
    <source>
        <dbReference type="SAM" id="Phobius"/>
    </source>
</evidence>
<name>A0AAD8RSI6_LOLMU</name>
<dbReference type="EMBL" id="JAUUTY010000005">
    <property type="protein sequence ID" value="KAK1631056.1"/>
    <property type="molecule type" value="Genomic_DNA"/>
</dbReference>
<feature type="transmembrane region" description="Helical" evidence="2">
    <location>
        <begin position="492"/>
        <end position="515"/>
    </location>
</feature>
<evidence type="ECO:0000313" key="4">
    <source>
        <dbReference type="Proteomes" id="UP001231189"/>
    </source>
</evidence>
<comment type="caution">
    <text evidence="3">The sequence shown here is derived from an EMBL/GenBank/DDBJ whole genome shotgun (WGS) entry which is preliminary data.</text>
</comment>
<sequence>MGAAEITTEVRLEALIASLRESRTLLASSARLAVKEGEGQVATTTSFAATATPLLVPDRVREQLESKSSSTSLTSTHLVVADGVLHTDVVLAPFTPTRCSALCSEVHVGNNLDAVVFPTSGTTHIPSTTLTVARNGILQGAGVSGTKTPTGCSSHVLTSPREGLVDGARAVNTYHTRENSFPRFDGTDPGLWRVQCLEYFDRFNINKCMWVIAARMHMDGKAKEWFEAYRLRQVVGDWPEFIDDVEAHFVVGALSPSTTILGDDHPCGVVHGTVDISPETPTRCSPLSPKEVTTTDAKPMKPTPFQLVESIKLQVVQLKLALTSEYEENKKRQLGTVTQMAEPVVDSHEEVLTHINGVSMFLELSAEPADALFADTTLVDLANDVITCIGGLSLFLELDMDSDNGVFEDDVLTAVGAQERDTGDAILFLGRDVAEFGANIVLILPHCVMANLLLGDKQHFGGAVVRDLQYKRRRTCLEKGIEQKQKQNQNQLVFVFLSSGSSPLLSVLLWIVIFFRSGGYHKPPCIYLTPRSSPTARGCDMRFPATSTTSPNNPMRILSQQVWWLFLDYAGLGGQIHPQD</sequence>
<evidence type="ECO:0000256" key="1">
    <source>
        <dbReference type="SAM" id="MobiDB-lite"/>
    </source>
</evidence>
<evidence type="ECO:0000313" key="3">
    <source>
        <dbReference type="EMBL" id="KAK1631056.1"/>
    </source>
</evidence>
<dbReference type="Proteomes" id="UP001231189">
    <property type="component" value="Unassembled WGS sequence"/>
</dbReference>
<gene>
    <name evidence="3" type="ORF">QYE76_005371</name>
</gene>
<keyword evidence="2" id="KW-0472">Membrane</keyword>
<reference evidence="3" key="1">
    <citation type="submission" date="2023-07" db="EMBL/GenBank/DDBJ databases">
        <title>A chromosome-level genome assembly of Lolium multiflorum.</title>
        <authorList>
            <person name="Chen Y."/>
            <person name="Copetti D."/>
            <person name="Kolliker R."/>
            <person name="Studer B."/>
        </authorList>
    </citation>
    <scope>NUCLEOTIDE SEQUENCE</scope>
    <source>
        <strain evidence="3">02402/16</strain>
        <tissue evidence="3">Leaf</tissue>
    </source>
</reference>
<proteinExistence type="predicted"/>
<evidence type="ECO:0008006" key="5">
    <source>
        <dbReference type="Google" id="ProtNLM"/>
    </source>
</evidence>
<keyword evidence="4" id="KW-1185">Reference proteome</keyword>
<feature type="compositionally biased region" description="Polar residues" evidence="1">
    <location>
        <begin position="280"/>
        <end position="296"/>
    </location>
</feature>
<keyword evidence="2" id="KW-1133">Transmembrane helix</keyword>
<accession>A0AAD8RSI6</accession>
<protein>
    <recommendedName>
        <fullName evidence="5">Retrotransposon gag domain-containing protein</fullName>
    </recommendedName>
</protein>
<dbReference type="AlphaFoldDB" id="A0AAD8RSI6"/>
<organism evidence="3 4">
    <name type="scientific">Lolium multiflorum</name>
    <name type="common">Italian ryegrass</name>
    <name type="synonym">Lolium perenne subsp. multiflorum</name>
    <dbReference type="NCBI Taxonomy" id="4521"/>
    <lineage>
        <taxon>Eukaryota</taxon>
        <taxon>Viridiplantae</taxon>
        <taxon>Streptophyta</taxon>
        <taxon>Embryophyta</taxon>
        <taxon>Tracheophyta</taxon>
        <taxon>Spermatophyta</taxon>
        <taxon>Magnoliopsida</taxon>
        <taxon>Liliopsida</taxon>
        <taxon>Poales</taxon>
        <taxon>Poaceae</taxon>
        <taxon>BOP clade</taxon>
        <taxon>Pooideae</taxon>
        <taxon>Poodae</taxon>
        <taxon>Poeae</taxon>
        <taxon>Poeae Chloroplast Group 2 (Poeae type)</taxon>
        <taxon>Loliodinae</taxon>
        <taxon>Loliinae</taxon>
        <taxon>Lolium</taxon>
    </lineage>
</organism>
<feature type="region of interest" description="Disordered" evidence="1">
    <location>
        <begin position="280"/>
        <end position="299"/>
    </location>
</feature>